<dbReference type="PANTHER" id="PTHR37162">
    <property type="entry name" value="HAT FAMILY DIMERISATION DOMAINCONTAINING PROTEIN-RELATED"/>
    <property type="match status" value="1"/>
</dbReference>
<dbReference type="SUPFAM" id="SSF53098">
    <property type="entry name" value="Ribonuclease H-like"/>
    <property type="match status" value="1"/>
</dbReference>
<dbReference type="Pfam" id="PF05699">
    <property type="entry name" value="Dimer_Tnp_hAT"/>
    <property type="match status" value="1"/>
</dbReference>
<organism evidence="2 3">
    <name type="scientific">Aquatica leii</name>
    <dbReference type="NCBI Taxonomy" id="1421715"/>
    <lineage>
        <taxon>Eukaryota</taxon>
        <taxon>Metazoa</taxon>
        <taxon>Ecdysozoa</taxon>
        <taxon>Arthropoda</taxon>
        <taxon>Hexapoda</taxon>
        <taxon>Insecta</taxon>
        <taxon>Pterygota</taxon>
        <taxon>Neoptera</taxon>
        <taxon>Endopterygota</taxon>
        <taxon>Coleoptera</taxon>
        <taxon>Polyphaga</taxon>
        <taxon>Elateriformia</taxon>
        <taxon>Elateroidea</taxon>
        <taxon>Lampyridae</taxon>
        <taxon>Luciolinae</taxon>
        <taxon>Aquatica</taxon>
    </lineage>
</organism>
<comment type="caution">
    <text evidence="2">The sequence shown here is derived from an EMBL/GenBank/DDBJ whole genome shotgun (WGS) entry which is preliminary data.</text>
</comment>
<evidence type="ECO:0000313" key="2">
    <source>
        <dbReference type="EMBL" id="KAK4882379.1"/>
    </source>
</evidence>
<dbReference type="EMBL" id="JARPUR010000002">
    <property type="protein sequence ID" value="KAK4882379.1"/>
    <property type="molecule type" value="Genomic_DNA"/>
</dbReference>
<dbReference type="PANTHER" id="PTHR37162:SF1">
    <property type="entry name" value="BED-TYPE DOMAIN-CONTAINING PROTEIN"/>
    <property type="match status" value="1"/>
</dbReference>
<proteinExistence type="predicted"/>
<evidence type="ECO:0000313" key="3">
    <source>
        <dbReference type="Proteomes" id="UP001353858"/>
    </source>
</evidence>
<keyword evidence="3" id="KW-1185">Reference proteome</keyword>
<dbReference type="Proteomes" id="UP001353858">
    <property type="component" value="Unassembled WGS sequence"/>
</dbReference>
<evidence type="ECO:0000259" key="1">
    <source>
        <dbReference type="Pfam" id="PF05699"/>
    </source>
</evidence>
<sequence>MPLQKYRKEWEKIAQFKDWLSENKTDNTKAVCKFCKCELLAKLHDLHRHTKTQKHTHVSVTKMLGIVIRYYSSCNNKIVVTFLGLVEISSGTAVDIVAALIKVLDSLTINIKNLQGIGTDNASVMIGSNNSVYQILKREHKLPNLFLTRCVCHSLQLSLSKATENTLPRNIEFLVNLYRDASGENPFSALCELVKAALSLPHSNADVERLFSHMNIVKNKLRNRLHNNTINSLLYIRYGLKKNNKCCDTYEIPDCTLKLIDTNAVYARATTSNDIALNVHDHDHYDIEMLDLV</sequence>
<feature type="domain" description="HAT C-terminal dimerisation" evidence="1">
    <location>
        <begin position="184"/>
        <end position="238"/>
    </location>
</feature>
<accession>A0AAN7Q0N4</accession>
<gene>
    <name evidence="2" type="ORF">RN001_005698</name>
</gene>
<protein>
    <recommendedName>
        <fullName evidence="1">HAT C-terminal dimerisation domain-containing protein</fullName>
    </recommendedName>
</protein>
<dbReference type="InterPro" id="IPR008906">
    <property type="entry name" value="HATC_C_dom"/>
</dbReference>
<dbReference type="GO" id="GO:0046983">
    <property type="term" value="F:protein dimerization activity"/>
    <property type="evidence" value="ECO:0007669"/>
    <property type="project" value="InterPro"/>
</dbReference>
<reference evidence="3" key="1">
    <citation type="submission" date="2023-01" db="EMBL/GenBank/DDBJ databases">
        <title>Key to firefly adult light organ development and bioluminescence: homeobox transcription factors regulate luciferase expression and transportation to peroxisome.</title>
        <authorList>
            <person name="Fu X."/>
        </authorList>
    </citation>
    <scope>NUCLEOTIDE SEQUENCE [LARGE SCALE GENOMIC DNA]</scope>
</reference>
<dbReference type="InterPro" id="IPR012337">
    <property type="entry name" value="RNaseH-like_sf"/>
</dbReference>
<dbReference type="AlphaFoldDB" id="A0AAN7Q0N4"/>
<name>A0AAN7Q0N4_9COLE</name>